<dbReference type="EMBL" id="AMQM01001900">
    <property type="status" value="NOT_ANNOTATED_CDS"/>
    <property type="molecule type" value="Genomic_DNA"/>
</dbReference>
<dbReference type="KEGG" id="hro:HELRODRAFT_164987"/>
<accession>T1EW27</accession>
<organism evidence="2 3">
    <name type="scientific">Helobdella robusta</name>
    <name type="common">Californian leech</name>
    <dbReference type="NCBI Taxonomy" id="6412"/>
    <lineage>
        <taxon>Eukaryota</taxon>
        <taxon>Metazoa</taxon>
        <taxon>Spiralia</taxon>
        <taxon>Lophotrochozoa</taxon>
        <taxon>Annelida</taxon>
        <taxon>Clitellata</taxon>
        <taxon>Hirudinea</taxon>
        <taxon>Rhynchobdellida</taxon>
        <taxon>Glossiphoniidae</taxon>
        <taxon>Helobdella</taxon>
    </lineage>
</organism>
<protein>
    <submittedName>
        <fullName evidence="1 2">Uncharacterized protein</fullName>
    </submittedName>
</protein>
<proteinExistence type="predicted"/>
<dbReference type="EnsemblMetazoa" id="HelroT164987">
    <property type="protein sequence ID" value="HelroP164987"/>
    <property type="gene ID" value="HelroG164987"/>
</dbReference>
<reference evidence="3" key="1">
    <citation type="submission" date="2012-12" db="EMBL/GenBank/DDBJ databases">
        <authorList>
            <person name="Hellsten U."/>
            <person name="Grimwood J."/>
            <person name="Chapman J.A."/>
            <person name="Shapiro H."/>
            <person name="Aerts A."/>
            <person name="Otillar R.P."/>
            <person name="Terry A.Y."/>
            <person name="Boore J.L."/>
            <person name="Simakov O."/>
            <person name="Marletaz F."/>
            <person name="Cho S.-J."/>
            <person name="Edsinger-Gonzales E."/>
            <person name="Havlak P."/>
            <person name="Kuo D.-H."/>
            <person name="Larsson T."/>
            <person name="Lv J."/>
            <person name="Arendt D."/>
            <person name="Savage R."/>
            <person name="Osoegawa K."/>
            <person name="de Jong P."/>
            <person name="Lindberg D.R."/>
            <person name="Seaver E.C."/>
            <person name="Weisblat D.A."/>
            <person name="Putnam N.H."/>
            <person name="Grigoriev I.V."/>
            <person name="Rokhsar D.S."/>
        </authorList>
    </citation>
    <scope>NUCLEOTIDE SEQUENCE</scope>
</reference>
<reference evidence="2" key="3">
    <citation type="submission" date="2015-06" db="UniProtKB">
        <authorList>
            <consortium name="EnsemblMetazoa"/>
        </authorList>
    </citation>
    <scope>IDENTIFICATION</scope>
</reference>
<evidence type="ECO:0000313" key="2">
    <source>
        <dbReference type="EnsemblMetazoa" id="HelroP164987"/>
    </source>
</evidence>
<keyword evidence="3" id="KW-1185">Reference proteome</keyword>
<gene>
    <name evidence="2" type="primary">20200777</name>
    <name evidence="1" type="ORF">HELRODRAFT_164987</name>
</gene>
<name>T1EW27_HELRO</name>
<sequence>MAARTIHADDLLCFLFNFRVEAENLKVLENIKQLYSVKELVNLKKSLISHVESLLESEKLKLVPQGNTKDAEIQEIFQDLLLISNISLHQQFNKKILFQLSRKRNVKLKTLEEPTALACVPNQRGKLLKKVYFVSNLADTVNNETLTEYLKTNKFKVISCFEAKSHLGKGFRICIDINNSDSIFTDSALWDEDTIIREWVFKPNNNIDKKNKNEINIDGKNEITLINKQKHDE</sequence>
<dbReference type="AlphaFoldDB" id="T1EW27"/>
<dbReference type="RefSeq" id="XP_009029145.1">
    <property type="nucleotide sequence ID" value="XM_009030897.1"/>
</dbReference>
<reference evidence="1 3" key="2">
    <citation type="journal article" date="2013" name="Nature">
        <title>Insights into bilaterian evolution from three spiralian genomes.</title>
        <authorList>
            <person name="Simakov O."/>
            <person name="Marletaz F."/>
            <person name="Cho S.J."/>
            <person name="Edsinger-Gonzales E."/>
            <person name="Havlak P."/>
            <person name="Hellsten U."/>
            <person name="Kuo D.H."/>
            <person name="Larsson T."/>
            <person name="Lv J."/>
            <person name="Arendt D."/>
            <person name="Savage R."/>
            <person name="Osoegawa K."/>
            <person name="de Jong P."/>
            <person name="Grimwood J."/>
            <person name="Chapman J.A."/>
            <person name="Shapiro H."/>
            <person name="Aerts A."/>
            <person name="Otillar R.P."/>
            <person name="Terry A.Y."/>
            <person name="Boore J.L."/>
            <person name="Grigoriev I.V."/>
            <person name="Lindberg D.R."/>
            <person name="Seaver E.C."/>
            <person name="Weisblat D.A."/>
            <person name="Putnam N.H."/>
            <person name="Rokhsar D.S."/>
        </authorList>
    </citation>
    <scope>NUCLEOTIDE SEQUENCE</scope>
</reference>
<dbReference type="HOGENOM" id="CLU_1191022_0_0_1"/>
<dbReference type="InParanoid" id="T1EW27"/>
<dbReference type="Proteomes" id="UP000015101">
    <property type="component" value="Unassembled WGS sequence"/>
</dbReference>
<evidence type="ECO:0000313" key="1">
    <source>
        <dbReference type="EMBL" id="ESN92856.1"/>
    </source>
</evidence>
<evidence type="ECO:0000313" key="3">
    <source>
        <dbReference type="Proteomes" id="UP000015101"/>
    </source>
</evidence>
<dbReference type="EMBL" id="AMQM01001901">
    <property type="status" value="NOT_ANNOTATED_CDS"/>
    <property type="molecule type" value="Genomic_DNA"/>
</dbReference>
<dbReference type="GeneID" id="20200777"/>
<dbReference type="CTD" id="20200777"/>
<dbReference type="EMBL" id="KB097639">
    <property type="protein sequence ID" value="ESN92856.1"/>
    <property type="molecule type" value="Genomic_DNA"/>
</dbReference>